<dbReference type="Pfam" id="PF00561">
    <property type="entry name" value="Abhydrolase_1"/>
    <property type="match status" value="1"/>
</dbReference>
<dbReference type="InterPro" id="IPR036412">
    <property type="entry name" value="HAD-like_sf"/>
</dbReference>
<dbReference type="GO" id="GO:0004769">
    <property type="term" value="F:steroid Delta-isomerase activity"/>
    <property type="evidence" value="ECO:0007669"/>
    <property type="project" value="UniProtKB-EC"/>
</dbReference>
<dbReference type="InterPro" id="IPR000073">
    <property type="entry name" value="AB_hydrolase_1"/>
</dbReference>
<keyword evidence="5" id="KW-0560">Oxidoreductase</keyword>
<protein>
    <recommendedName>
        <fullName evidence="13">Cholesterol oxidase</fullName>
        <ecNumber evidence="12">1.1.3.6</ecNumber>
        <ecNumber evidence="10">5.3.3.1</ecNumber>
    </recommendedName>
    <alternativeName>
        <fullName evidence="14">Cholesterol isomerase</fullName>
    </alternativeName>
</protein>
<dbReference type="OrthoDB" id="9974421at2759"/>
<dbReference type="GO" id="GO:0050660">
    <property type="term" value="F:flavin adenine dinucleotide binding"/>
    <property type="evidence" value="ECO:0007669"/>
    <property type="project" value="InterPro"/>
</dbReference>
<evidence type="ECO:0000256" key="4">
    <source>
        <dbReference type="ARBA" id="ARBA00022827"/>
    </source>
</evidence>
<sequence length="1225" mass="137937">MSAENNENVNNENVYPEHPHISLPVPDMKPHYDVIVIGSGYGGEYPTKLVDCFKEVQCSINEIHTGKKTGMYHFYYGGDQAAVVGTSLINANVALEADKRVWDMPVWPEEIHKDKEEGIALEMLQPEPYPENFPELHKLKTLEEQAKKLGPEYAKNFYRPPITVTFENRVNSAGVRQLKSKLTGNDCTGVNDGSKNSTLMNYVSDAWNHGCEIFCQINVQRIKKDKESEKWEEREIYNDENHNSLYFVTADMVFLAAGTIGSNEILLRSKNFGLEVSPQVGQKFSGNGDVIGPCITGIIDMRHSGDSVYDGYVIEEGVCPAALATILKTLLKTTDVRDKDKPTDITFGESFSKFLREISSLSSYQGAMANTQTYLIMSHDDNTGRIQLVNNKVKIEYEGVGETEMVKRLNERLSRATTNVNGDYVASPIWVRAMGCKLITVHPLGGCCMGKDGKSGVVNHKGQVYTGTGTAVYQNFYICDGSIMPTALAVNPFLTISCLAERIMDLAAKDRGWVINYELVKEKIDWKNPLRSYREITPQTVVPDEGGIMFTESLKGYFSTEILSEDYQAAEQSTMHFLLTIIANDAKSLVNMEDHSAEINGTLCCRALSPDPLIIIKGKFRLFVKNEEQVDSKHLMYNLTLLATNGKKFRFMGFKLLTNTSVHNAYAETTTIYATIYEYKNGDEMSNVVDIDRKVMGRGILHTALFKFLTYFFGVVADHAFTRFRPLVYPKKFPIAKPFYHKHRPEKKSYIIESTDKVKTVIHRFEGGSKGPVLLIHGAAMSYEMWATNLVEHTFLDYLLENGYDVWLNDSRLSPTNSECYKQFTLDDVRLDQKVAVDYVREATKCDKIAVIAHCLGSISLLMGLLDGTIEGVGSLVTSQVALNPVNGFVNMIKRNAQLLPIYRYVLRQDLFDVRTSSDTKLLDRFINQGLRFYPFPKNQLCDSALCHRASLCYGTLYQHEHLNQKIHDHQDEFFGTVNLTTMDHMMKITFDVKSTRKSYSTLIDLGDNPDLYSAREIEGYGHLDCWWGNDADKAVFPIVLDHLEKTKDTYGYGLKVSSDSQGSHSGVTKRNEELHKLGNVGANLIPEETADNIDEVKKSIIQNIEWQMSFDRKIGALKSFQGYIWKSGFASGELETVYVCLYIYDDVIEAINQWKDSGIKIFIYSSGSVAAQKLLFGHSDKGDLLKSLLITHLEINAANNAEFQTAIIDRPNNAPLSADDRKDN</sequence>
<evidence type="ECO:0000256" key="15">
    <source>
        <dbReference type="SAM" id="MobiDB-lite"/>
    </source>
</evidence>
<evidence type="ECO:0000256" key="7">
    <source>
        <dbReference type="ARBA" id="ARBA00023166"/>
    </source>
</evidence>
<dbReference type="AlphaFoldDB" id="A0A9N9F2F7"/>
<feature type="compositionally biased region" description="Low complexity" evidence="15">
    <location>
        <begin position="1"/>
        <end position="14"/>
    </location>
</feature>
<dbReference type="Proteomes" id="UP000789396">
    <property type="component" value="Unassembled WGS sequence"/>
</dbReference>
<dbReference type="Gene3D" id="3.40.50.1000">
    <property type="entry name" value="HAD superfamily/HAD-like"/>
    <property type="match status" value="1"/>
</dbReference>
<gene>
    <name evidence="19" type="ORF">RFULGI_LOCUS2601</name>
</gene>
<dbReference type="InterPro" id="IPR000172">
    <property type="entry name" value="GMC_OxRdtase_N"/>
</dbReference>
<evidence type="ECO:0000256" key="1">
    <source>
        <dbReference type="ARBA" id="ARBA00001974"/>
    </source>
</evidence>
<feature type="domain" description="Glucose-methanol-choline oxidoreductase C-terminal" evidence="18">
    <location>
        <begin position="440"/>
        <end position="500"/>
    </location>
</feature>
<dbReference type="InterPro" id="IPR036188">
    <property type="entry name" value="FAD/NAD-bd_sf"/>
</dbReference>
<evidence type="ECO:0000259" key="16">
    <source>
        <dbReference type="Pfam" id="PF00561"/>
    </source>
</evidence>
<evidence type="ECO:0000256" key="13">
    <source>
        <dbReference type="ARBA" id="ARBA00049744"/>
    </source>
</evidence>
<evidence type="ECO:0000259" key="17">
    <source>
        <dbReference type="Pfam" id="PF00732"/>
    </source>
</evidence>
<keyword evidence="3" id="KW-0285">Flavoprotein</keyword>
<comment type="caution">
    <text evidence="19">The sequence shown here is derived from an EMBL/GenBank/DDBJ whole genome shotgun (WGS) entry which is preliminary data.</text>
</comment>
<dbReference type="GO" id="GO:0008203">
    <property type="term" value="P:cholesterol metabolic process"/>
    <property type="evidence" value="ECO:0007669"/>
    <property type="project" value="UniProtKB-KW"/>
</dbReference>
<dbReference type="EC" id="1.1.3.6" evidence="12"/>
<dbReference type="SUPFAM" id="SSF51905">
    <property type="entry name" value="FAD/NAD(P)-binding domain"/>
    <property type="match status" value="1"/>
</dbReference>
<feature type="region of interest" description="Disordered" evidence="15">
    <location>
        <begin position="1"/>
        <end position="20"/>
    </location>
</feature>
<dbReference type="PANTHER" id="PTHR47470">
    <property type="entry name" value="CHOLESTEROL OXIDASE"/>
    <property type="match status" value="1"/>
</dbReference>
<evidence type="ECO:0000313" key="20">
    <source>
        <dbReference type="Proteomes" id="UP000789396"/>
    </source>
</evidence>
<evidence type="ECO:0000256" key="5">
    <source>
        <dbReference type="ARBA" id="ARBA00023002"/>
    </source>
</evidence>
<dbReference type="InterPro" id="IPR023214">
    <property type="entry name" value="HAD_sf"/>
</dbReference>
<evidence type="ECO:0000256" key="12">
    <source>
        <dbReference type="ARBA" id="ARBA00049723"/>
    </source>
</evidence>
<comment type="cofactor">
    <cofactor evidence="1">
        <name>FAD</name>
        <dbReference type="ChEBI" id="CHEBI:57692"/>
    </cofactor>
</comment>
<evidence type="ECO:0000256" key="11">
    <source>
        <dbReference type="ARBA" id="ARBA00049645"/>
    </source>
</evidence>
<dbReference type="GO" id="GO:0016995">
    <property type="term" value="F:cholesterol oxidase activity"/>
    <property type="evidence" value="ECO:0007669"/>
    <property type="project" value="UniProtKB-EC"/>
</dbReference>
<dbReference type="Gene3D" id="3.40.50.1820">
    <property type="entry name" value="alpha/beta hydrolase"/>
    <property type="match status" value="1"/>
</dbReference>
<evidence type="ECO:0000256" key="8">
    <source>
        <dbReference type="ARBA" id="ARBA00023221"/>
    </source>
</evidence>
<proteinExistence type="predicted"/>
<keyword evidence="7" id="KW-1207">Sterol metabolism</keyword>
<organism evidence="19 20">
    <name type="scientific">Racocetra fulgida</name>
    <dbReference type="NCBI Taxonomy" id="60492"/>
    <lineage>
        <taxon>Eukaryota</taxon>
        <taxon>Fungi</taxon>
        <taxon>Fungi incertae sedis</taxon>
        <taxon>Mucoromycota</taxon>
        <taxon>Glomeromycotina</taxon>
        <taxon>Glomeromycetes</taxon>
        <taxon>Diversisporales</taxon>
        <taxon>Gigasporaceae</taxon>
        <taxon>Racocetra</taxon>
    </lineage>
</organism>
<comment type="pathway">
    <text evidence="11">Steroid metabolism; cholesterol degradation.</text>
</comment>
<keyword evidence="6" id="KW-0443">Lipid metabolism</keyword>
<accession>A0A9N9F2F7</accession>
<evidence type="ECO:0000256" key="2">
    <source>
        <dbReference type="ARBA" id="ARBA00022548"/>
    </source>
</evidence>
<evidence type="ECO:0000256" key="9">
    <source>
        <dbReference type="ARBA" id="ARBA00023235"/>
    </source>
</evidence>
<feature type="non-terminal residue" evidence="19">
    <location>
        <position position="1225"/>
    </location>
</feature>
<dbReference type="PANTHER" id="PTHR47470:SF1">
    <property type="entry name" value="FAD-DEPENDENT OXIDOREDUCTASE 2 FAD BINDING DOMAIN-CONTAINING PROTEIN"/>
    <property type="match status" value="1"/>
</dbReference>
<keyword evidence="9" id="KW-0413">Isomerase</keyword>
<evidence type="ECO:0000256" key="3">
    <source>
        <dbReference type="ARBA" id="ARBA00022630"/>
    </source>
</evidence>
<keyword evidence="8" id="KW-0753">Steroid metabolism</keyword>
<evidence type="ECO:0000313" key="19">
    <source>
        <dbReference type="EMBL" id="CAG8504610.1"/>
    </source>
</evidence>
<dbReference type="Pfam" id="PF00732">
    <property type="entry name" value="GMC_oxred_N"/>
    <property type="match status" value="1"/>
</dbReference>
<reference evidence="19" key="1">
    <citation type="submission" date="2021-06" db="EMBL/GenBank/DDBJ databases">
        <authorList>
            <person name="Kallberg Y."/>
            <person name="Tangrot J."/>
            <person name="Rosling A."/>
        </authorList>
    </citation>
    <scope>NUCLEOTIDE SEQUENCE</scope>
    <source>
        <strain evidence="19">IN212</strain>
    </source>
</reference>
<name>A0A9N9F2F7_9GLOM</name>
<dbReference type="EC" id="5.3.3.1" evidence="10"/>
<keyword evidence="2" id="KW-0153">Cholesterol metabolism</keyword>
<dbReference type="Gene3D" id="3.50.50.60">
    <property type="entry name" value="FAD/NAD(P)-binding domain"/>
    <property type="match status" value="2"/>
</dbReference>
<keyword evidence="20" id="KW-1185">Reference proteome</keyword>
<keyword evidence="4" id="KW-0274">FAD</keyword>
<evidence type="ECO:0000256" key="6">
    <source>
        <dbReference type="ARBA" id="ARBA00023098"/>
    </source>
</evidence>
<dbReference type="InterPro" id="IPR052542">
    <property type="entry name" value="Cholesterol_Oxidase"/>
</dbReference>
<dbReference type="InterPro" id="IPR007867">
    <property type="entry name" value="GMC_OxRtase_C"/>
</dbReference>
<dbReference type="SUPFAM" id="SSF53474">
    <property type="entry name" value="alpha/beta-Hydrolases"/>
    <property type="match status" value="1"/>
</dbReference>
<dbReference type="Pfam" id="PF05199">
    <property type="entry name" value="GMC_oxred_C"/>
    <property type="match status" value="1"/>
</dbReference>
<feature type="domain" description="Glucose-methanol-choline oxidoreductase N-terminal" evidence="17">
    <location>
        <begin position="181"/>
        <end position="284"/>
    </location>
</feature>
<evidence type="ECO:0000256" key="14">
    <source>
        <dbReference type="ARBA" id="ARBA00049778"/>
    </source>
</evidence>
<dbReference type="InterPro" id="IPR029058">
    <property type="entry name" value="AB_hydrolase_fold"/>
</dbReference>
<evidence type="ECO:0000259" key="18">
    <source>
        <dbReference type="Pfam" id="PF05199"/>
    </source>
</evidence>
<dbReference type="SUPFAM" id="SSF56784">
    <property type="entry name" value="HAD-like"/>
    <property type="match status" value="1"/>
</dbReference>
<evidence type="ECO:0000256" key="10">
    <source>
        <dbReference type="ARBA" id="ARBA00038856"/>
    </source>
</evidence>
<feature type="domain" description="AB hydrolase-1" evidence="16">
    <location>
        <begin position="772"/>
        <end position="866"/>
    </location>
</feature>
<dbReference type="EMBL" id="CAJVPZ010002012">
    <property type="protein sequence ID" value="CAG8504610.1"/>
    <property type="molecule type" value="Genomic_DNA"/>
</dbReference>